<proteinExistence type="predicted"/>
<keyword evidence="1" id="KW-0812">Transmembrane</keyword>
<evidence type="ECO:0000313" key="2">
    <source>
        <dbReference type="EMBL" id="WLP85843.1"/>
    </source>
</evidence>
<dbReference type="Proteomes" id="UP001237011">
    <property type="component" value="Chromosome"/>
</dbReference>
<sequence length="361" mass="41813">MKHVANYLNYSDFKQKADIEVLPIIKEVVEPQFQTQLYKDYKKFHTLAASFSGTLALSVVITIIIVFASIDNLPFAAIVAFLIIDAILLLLNLIFWPLTLKKAKELNRNILSQLAKQPIYQKSIQALQPNWEFKNTSYVPDDIIHGYAESGRFSSVEYNTYRPSLIPSDSYIEEADRCKTVIIDGKYPAHFSNTHWIHIVTTTDSKGNTYQEKHHYYSTLLKIDARFLEDKHQTIFSLMALNGRGLKAIRLENNNFNKIFNLRMNDEIKARMMFTPLAMENLTLLHQNNFKFTNISVPGVYANNDVIYISFMSPAGFAKIDLPKAPRNKEKVTNFIYKDILQDIYSLYYLLQLVYIPNYLY</sequence>
<dbReference type="EMBL" id="CP132191">
    <property type="protein sequence ID" value="WLP85843.1"/>
    <property type="molecule type" value="Genomic_DNA"/>
</dbReference>
<dbReference type="Pfam" id="PF11335">
    <property type="entry name" value="DUF3137"/>
    <property type="match status" value="1"/>
</dbReference>
<protein>
    <submittedName>
        <fullName evidence="2">DUF3137 domain-containing protein</fullName>
    </submittedName>
</protein>
<dbReference type="InterPro" id="IPR021484">
    <property type="entry name" value="DUF3137"/>
</dbReference>
<reference evidence="2" key="1">
    <citation type="submission" date="2023-08" db="EMBL/GenBank/DDBJ databases">
        <title>Complete genome sequence of Mycoplasma seminis 2200.</title>
        <authorList>
            <person name="Spergser J."/>
        </authorList>
    </citation>
    <scope>NUCLEOTIDE SEQUENCE [LARGE SCALE GENOMIC DNA]</scope>
    <source>
        <strain evidence="2">2200</strain>
    </source>
</reference>
<keyword evidence="1" id="KW-1133">Transmembrane helix</keyword>
<keyword evidence="1" id="KW-0472">Membrane</keyword>
<dbReference type="RefSeq" id="WP_305938266.1">
    <property type="nucleotide sequence ID" value="NZ_CP132191.1"/>
</dbReference>
<name>A0ABY9HBU8_9MOLU</name>
<keyword evidence="3" id="KW-1185">Reference proteome</keyword>
<gene>
    <name evidence="2" type="ORF">Q8852_01705</name>
</gene>
<organism evidence="2 3">
    <name type="scientific">Mycoplasma seminis</name>
    <dbReference type="NCBI Taxonomy" id="512749"/>
    <lineage>
        <taxon>Bacteria</taxon>
        <taxon>Bacillati</taxon>
        <taxon>Mycoplasmatota</taxon>
        <taxon>Mollicutes</taxon>
        <taxon>Mycoplasmataceae</taxon>
        <taxon>Mycoplasma</taxon>
    </lineage>
</organism>
<accession>A0ABY9HBU8</accession>
<feature type="transmembrane region" description="Helical" evidence="1">
    <location>
        <begin position="76"/>
        <end position="98"/>
    </location>
</feature>
<evidence type="ECO:0000313" key="3">
    <source>
        <dbReference type="Proteomes" id="UP001237011"/>
    </source>
</evidence>
<feature type="transmembrane region" description="Helical" evidence="1">
    <location>
        <begin position="47"/>
        <end position="70"/>
    </location>
</feature>
<evidence type="ECO:0000256" key="1">
    <source>
        <dbReference type="SAM" id="Phobius"/>
    </source>
</evidence>